<keyword evidence="1" id="KW-1133">Transmembrane helix</keyword>
<comment type="caution">
    <text evidence="2">The sequence shown here is derived from an EMBL/GenBank/DDBJ whole genome shotgun (WGS) entry which is preliminary data.</text>
</comment>
<feature type="transmembrane region" description="Helical" evidence="1">
    <location>
        <begin position="6"/>
        <end position="29"/>
    </location>
</feature>
<dbReference type="EMBL" id="BARV01001634">
    <property type="protein sequence ID" value="GAH98506.1"/>
    <property type="molecule type" value="Genomic_DNA"/>
</dbReference>
<sequence>MDIAIFIQIILGLIFVTIVVILITTISGIKKKTEGLYQPDVLADELDRQKKENIQLKDELKKINSVDNIFFASMIRLTSRLKSEEIAKEIAELLENCLNPKEIAVFLSDEGEKRLNIVAHRCGNCWRCCFKTNANKNYVFVGII</sequence>
<proteinExistence type="predicted"/>
<evidence type="ECO:0000256" key="1">
    <source>
        <dbReference type="SAM" id="Phobius"/>
    </source>
</evidence>
<keyword evidence="1" id="KW-0812">Transmembrane</keyword>
<accession>X1JUV6</accession>
<gene>
    <name evidence="2" type="ORF">S06H3_04616</name>
</gene>
<protein>
    <submittedName>
        <fullName evidence="2">Uncharacterized protein</fullName>
    </submittedName>
</protein>
<evidence type="ECO:0000313" key="2">
    <source>
        <dbReference type="EMBL" id="GAH98506.1"/>
    </source>
</evidence>
<dbReference type="AlphaFoldDB" id="X1JUV6"/>
<reference evidence="2" key="1">
    <citation type="journal article" date="2014" name="Front. Microbiol.">
        <title>High frequency of phylogenetically diverse reductive dehalogenase-homologous genes in deep subseafloor sedimentary metagenomes.</title>
        <authorList>
            <person name="Kawai M."/>
            <person name="Futagami T."/>
            <person name="Toyoda A."/>
            <person name="Takaki Y."/>
            <person name="Nishi S."/>
            <person name="Hori S."/>
            <person name="Arai W."/>
            <person name="Tsubouchi T."/>
            <person name="Morono Y."/>
            <person name="Uchiyama I."/>
            <person name="Ito T."/>
            <person name="Fujiyama A."/>
            <person name="Inagaki F."/>
            <person name="Takami H."/>
        </authorList>
    </citation>
    <scope>NUCLEOTIDE SEQUENCE</scope>
    <source>
        <strain evidence="2">Expedition CK06-06</strain>
    </source>
</reference>
<organism evidence="2">
    <name type="scientific">marine sediment metagenome</name>
    <dbReference type="NCBI Taxonomy" id="412755"/>
    <lineage>
        <taxon>unclassified sequences</taxon>
        <taxon>metagenomes</taxon>
        <taxon>ecological metagenomes</taxon>
    </lineage>
</organism>
<keyword evidence="1" id="KW-0472">Membrane</keyword>
<name>X1JUV6_9ZZZZ</name>